<dbReference type="GO" id="GO:0042597">
    <property type="term" value="C:periplasmic space"/>
    <property type="evidence" value="ECO:0007669"/>
    <property type="project" value="InterPro"/>
</dbReference>
<protein>
    <recommendedName>
        <fullName evidence="4">LTXXQ motif family protein</fullName>
    </recommendedName>
</protein>
<keyword evidence="3" id="KW-1185">Reference proteome</keyword>
<accession>A0A4S4ARJ3</accession>
<comment type="caution">
    <text evidence="2">The sequence shown here is derived from an EMBL/GenBank/DDBJ whole genome shotgun (WGS) entry which is preliminary data.</text>
</comment>
<organism evidence="2 3">
    <name type="scientific">Pseudothauera nasutitermitis</name>
    <dbReference type="NCBI Taxonomy" id="2565930"/>
    <lineage>
        <taxon>Bacteria</taxon>
        <taxon>Pseudomonadati</taxon>
        <taxon>Pseudomonadota</taxon>
        <taxon>Betaproteobacteria</taxon>
        <taxon>Rhodocyclales</taxon>
        <taxon>Zoogloeaceae</taxon>
        <taxon>Pseudothauera</taxon>
    </lineage>
</organism>
<name>A0A4S4ARJ3_9RHOO</name>
<feature type="compositionally biased region" description="Basic and acidic residues" evidence="1">
    <location>
        <begin position="210"/>
        <end position="230"/>
    </location>
</feature>
<dbReference type="OrthoDB" id="9180611at2"/>
<gene>
    <name evidence="2" type="ORF">E6C76_19040</name>
</gene>
<proteinExistence type="predicted"/>
<dbReference type="AlphaFoldDB" id="A0A4S4ARJ3"/>
<evidence type="ECO:0000313" key="3">
    <source>
        <dbReference type="Proteomes" id="UP000308430"/>
    </source>
</evidence>
<evidence type="ECO:0008006" key="4">
    <source>
        <dbReference type="Google" id="ProtNLM"/>
    </source>
</evidence>
<evidence type="ECO:0000256" key="1">
    <source>
        <dbReference type="SAM" id="MobiDB-lite"/>
    </source>
</evidence>
<sequence>MAFLLGPHLKRSDLQLCIPAYLYRAARHQAAKRVVADKCGLHRAGVMAPSPTESGAANHNRDKEHNMKTWIKPAIAATVIAVHGVWVTGAFAQDSERGPRGDKPGVHRMAPERFAEHAELRLARLELALALTAQQQPAWNEFKSALNARTARAAEEFGQRAKQEAPKTAVERLQRQEEAGKLRLAELGETRKAVERFYAQLSDAQKKVFDADFGPRARDGHRMGPRDGGRKAPGRC</sequence>
<feature type="region of interest" description="Disordered" evidence="1">
    <location>
        <begin position="210"/>
        <end position="236"/>
    </location>
</feature>
<dbReference type="Pfam" id="PF07813">
    <property type="entry name" value="LTXXQ"/>
    <property type="match status" value="1"/>
</dbReference>
<dbReference type="InterPro" id="IPR012899">
    <property type="entry name" value="LTXXQ"/>
</dbReference>
<reference evidence="2 3" key="1">
    <citation type="submission" date="2019-04" db="EMBL/GenBank/DDBJ databases">
        <title>Azoarcus nasutitermitis sp. nov. isolated from termite nest.</title>
        <authorList>
            <person name="Lin S.-Y."/>
            <person name="Hameed A."/>
            <person name="Hsu Y.-H."/>
            <person name="Young C.-C."/>
        </authorList>
    </citation>
    <scope>NUCLEOTIDE SEQUENCE [LARGE SCALE GENOMIC DNA]</scope>
    <source>
        <strain evidence="2 3">CC-YHH838</strain>
    </source>
</reference>
<dbReference type="Proteomes" id="UP000308430">
    <property type="component" value="Unassembled WGS sequence"/>
</dbReference>
<dbReference type="EMBL" id="SSOC01000007">
    <property type="protein sequence ID" value="THF62410.1"/>
    <property type="molecule type" value="Genomic_DNA"/>
</dbReference>
<evidence type="ECO:0000313" key="2">
    <source>
        <dbReference type="EMBL" id="THF62410.1"/>
    </source>
</evidence>